<protein>
    <recommendedName>
        <fullName evidence="4">Addiction module antidote protein, HigA family</fullName>
    </recommendedName>
</protein>
<dbReference type="RefSeq" id="WP_345292844.1">
    <property type="nucleotide sequence ID" value="NZ_BAABFV010000002.1"/>
</dbReference>
<evidence type="ECO:0000256" key="1">
    <source>
        <dbReference type="ARBA" id="ARBA00023125"/>
    </source>
</evidence>
<keyword evidence="1" id="KW-0238">DNA-binding</keyword>
<dbReference type="EMBL" id="BAABFV010000002">
    <property type="protein sequence ID" value="GAA4362870.1"/>
    <property type="molecule type" value="Genomic_DNA"/>
</dbReference>
<accession>A0ABP8IMK8</accession>
<reference evidence="3" key="1">
    <citation type="journal article" date="2019" name="Int. J. Syst. Evol. Microbiol.">
        <title>The Global Catalogue of Microorganisms (GCM) 10K type strain sequencing project: providing services to taxonomists for standard genome sequencing and annotation.</title>
        <authorList>
            <consortium name="The Broad Institute Genomics Platform"/>
            <consortium name="The Broad Institute Genome Sequencing Center for Infectious Disease"/>
            <person name="Wu L."/>
            <person name="Ma J."/>
        </authorList>
    </citation>
    <scope>NUCLEOTIDE SEQUENCE [LARGE SCALE GENOMIC DNA]</scope>
    <source>
        <strain evidence="3">JCM 17728</strain>
    </source>
</reference>
<dbReference type="InterPro" id="IPR001387">
    <property type="entry name" value="Cro/C1-type_HTH"/>
</dbReference>
<sequence length="97" mass="10965">MRRLRKPTHPGLAFKLDVLEPIGMSISKAATMLGITRKHLSNFVNERVPCTPDLAHRLAIFTETSVASWLNMQNALNIWEEEQKGDIPEVERLEALA</sequence>
<evidence type="ECO:0000313" key="3">
    <source>
        <dbReference type="Proteomes" id="UP001501011"/>
    </source>
</evidence>
<comment type="caution">
    <text evidence="2">The sequence shown here is derived from an EMBL/GenBank/DDBJ whole genome shotgun (WGS) entry which is preliminary data.</text>
</comment>
<dbReference type="Proteomes" id="UP001501011">
    <property type="component" value="Unassembled WGS sequence"/>
</dbReference>
<evidence type="ECO:0000313" key="2">
    <source>
        <dbReference type="EMBL" id="GAA4362870.1"/>
    </source>
</evidence>
<dbReference type="PANTHER" id="PTHR36924">
    <property type="entry name" value="ANTITOXIN HIGA-1"/>
    <property type="match status" value="1"/>
</dbReference>
<dbReference type="NCBIfam" id="TIGR02607">
    <property type="entry name" value="antidote_HigA"/>
    <property type="match status" value="1"/>
</dbReference>
<name>A0ABP8IMK8_9GAMM</name>
<dbReference type="SUPFAM" id="SSF47413">
    <property type="entry name" value="lambda repressor-like DNA-binding domains"/>
    <property type="match status" value="1"/>
</dbReference>
<proteinExistence type="predicted"/>
<keyword evidence="3" id="KW-1185">Reference proteome</keyword>
<dbReference type="CDD" id="cd00093">
    <property type="entry name" value="HTH_XRE"/>
    <property type="match status" value="1"/>
</dbReference>
<organism evidence="2 3">
    <name type="scientific">Kangiella marina</name>
    <dbReference type="NCBI Taxonomy" id="1079178"/>
    <lineage>
        <taxon>Bacteria</taxon>
        <taxon>Pseudomonadati</taxon>
        <taxon>Pseudomonadota</taxon>
        <taxon>Gammaproteobacteria</taxon>
        <taxon>Kangiellales</taxon>
        <taxon>Kangiellaceae</taxon>
        <taxon>Kangiella</taxon>
    </lineage>
</organism>
<evidence type="ECO:0008006" key="4">
    <source>
        <dbReference type="Google" id="ProtNLM"/>
    </source>
</evidence>
<dbReference type="InterPro" id="IPR010982">
    <property type="entry name" value="Lambda_DNA-bd_dom_sf"/>
</dbReference>
<dbReference type="PANTHER" id="PTHR36924:SF1">
    <property type="entry name" value="ANTITOXIN HIGA-1"/>
    <property type="match status" value="1"/>
</dbReference>
<dbReference type="Gene3D" id="1.10.260.40">
    <property type="entry name" value="lambda repressor-like DNA-binding domains"/>
    <property type="match status" value="1"/>
</dbReference>
<dbReference type="InterPro" id="IPR013430">
    <property type="entry name" value="Toxin_antidote_HigA"/>
</dbReference>
<gene>
    <name evidence="2" type="ORF">GCM10023151_17500</name>
</gene>